<dbReference type="Proteomes" id="UP000193719">
    <property type="component" value="Unassembled WGS sequence"/>
</dbReference>
<dbReference type="GO" id="GO:0000287">
    <property type="term" value="F:magnesium ion binding"/>
    <property type="evidence" value="ECO:0007669"/>
    <property type="project" value="TreeGrafter"/>
</dbReference>
<dbReference type="Pfam" id="PF08282">
    <property type="entry name" value="Hydrolase_3"/>
    <property type="match status" value="1"/>
</dbReference>
<dbReference type="EMBL" id="MCFH01000002">
    <property type="protein sequence ID" value="ORX60024.1"/>
    <property type="molecule type" value="Genomic_DNA"/>
</dbReference>
<dbReference type="GO" id="GO:0016791">
    <property type="term" value="F:phosphatase activity"/>
    <property type="evidence" value="ECO:0007669"/>
    <property type="project" value="UniProtKB-ARBA"/>
</dbReference>
<dbReference type="InterPro" id="IPR023214">
    <property type="entry name" value="HAD_sf"/>
</dbReference>
<dbReference type="SFLD" id="SFLDS00003">
    <property type="entry name" value="Haloacid_Dehalogenase"/>
    <property type="match status" value="1"/>
</dbReference>
<dbReference type="AlphaFoldDB" id="A0A1Y1VM71"/>
<organism evidence="2 3">
    <name type="scientific">Piromyces finnis</name>
    <dbReference type="NCBI Taxonomy" id="1754191"/>
    <lineage>
        <taxon>Eukaryota</taxon>
        <taxon>Fungi</taxon>
        <taxon>Fungi incertae sedis</taxon>
        <taxon>Chytridiomycota</taxon>
        <taxon>Chytridiomycota incertae sedis</taxon>
        <taxon>Neocallimastigomycetes</taxon>
        <taxon>Neocallimastigales</taxon>
        <taxon>Neocallimastigaceae</taxon>
        <taxon>Piromyces</taxon>
    </lineage>
</organism>
<keyword evidence="3" id="KW-1185">Reference proteome</keyword>
<dbReference type="PROSITE" id="PS01228">
    <property type="entry name" value="COF_1"/>
    <property type="match status" value="1"/>
</dbReference>
<dbReference type="SUPFAM" id="SSF56784">
    <property type="entry name" value="HAD-like"/>
    <property type="match status" value="1"/>
</dbReference>
<sequence>MASQLPDGSKIKLIATDLDGTLLNDEGQVSEKTKEVVGKILKKYPHLHFVIATGRTRQATIYVREALNIINKPNTESITSNGCVIHDSNNKIIYKNTLPSEYILKFHDLMIANPKALYGYTYGDGFVVFDEIFAKKLREIIKENVTVMEEEEHINKVKSGEMADINKVSYMGFFAGQETMKKLEKLKEEYNLEKAQYDSIIVEYMPHGTNKGTGLAQLIKNLNISKDEVIAFGDGGNDIEFLQNAGWPIAMENARDVLKPFAKYIAKSNSEDGVADILERIFLKDEITN</sequence>
<dbReference type="PANTHER" id="PTHR10000">
    <property type="entry name" value="PHOSPHOSERINE PHOSPHATASE"/>
    <property type="match status" value="1"/>
</dbReference>
<dbReference type="NCBIfam" id="TIGR01484">
    <property type="entry name" value="HAD-SF-IIB"/>
    <property type="match status" value="1"/>
</dbReference>
<dbReference type="InterPro" id="IPR000150">
    <property type="entry name" value="Cof"/>
</dbReference>
<evidence type="ECO:0000256" key="1">
    <source>
        <dbReference type="SAM" id="Coils"/>
    </source>
</evidence>
<evidence type="ECO:0000313" key="2">
    <source>
        <dbReference type="EMBL" id="ORX60024.1"/>
    </source>
</evidence>
<dbReference type="PANTHER" id="PTHR10000:SF8">
    <property type="entry name" value="HAD SUPERFAMILY HYDROLASE-LIKE, TYPE 3"/>
    <property type="match status" value="1"/>
</dbReference>
<feature type="coiled-coil region" evidence="1">
    <location>
        <begin position="176"/>
        <end position="203"/>
    </location>
</feature>
<accession>A0A1Y1VM71</accession>
<keyword evidence="1" id="KW-0175">Coiled coil</keyword>
<proteinExistence type="predicted"/>
<dbReference type="GO" id="GO:0005829">
    <property type="term" value="C:cytosol"/>
    <property type="evidence" value="ECO:0007669"/>
    <property type="project" value="TreeGrafter"/>
</dbReference>
<reference evidence="2 3" key="1">
    <citation type="submission" date="2016-08" db="EMBL/GenBank/DDBJ databases">
        <title>Genomes of anaerobic fungi encode conserved fungal cellulosomes for biomass hydrolysis.</title>
        <authorList>
            <consortium name="DOE Joint Genome Institute"/>
            <person name="Haitjema C.H."/>
            <person name="Gilmore S.P."/>
            <person name="Henske J.K."/>
            <person name="Solomon K.V."/>
            <person name="De Groot R."/>
            <person name="Kuo A."/>
            <person name="Mondo S.J."/>
            <person name="Salamov A.A."/>
            <person name="Labutti K."/>
            <person name="Zhao Z."/>
            <person name="Chiniquy J."/>
            <person name="Barry K."/>
            <person name="Brewer H.M."/>
            <person name="Purvine S.O."/>
            <person name="Wright A.T."/>
            <person name="Boxma B."/>
            <person name="Van Alen T."/>
            <person name="Hackstein J.H."/>
            <person name="Baker S.E."/>
            <person name="Grigoriev I.V."/>
            <person name="O'Malley M.A."/>
        </authorList>
    </citation>
    <scope>NUCLEOTIDE SEQUENCE [LARGE SCALE GENOMIC DNA]</scope>
    <source>
        <strain evidence="3">finn</strain>
    </source>
</reference>
<dbReference type="SFLD" id="SFLDG01140">
    <property type="entry name" value="C2.B:_Phosphomannomutase_and_P"/>
    <property type="match status" value="1"/>
</dbReference>
<dbReference type="NCBIfam" id="TIGR00099">
    <property type="entry name" value="Cof-subfamily"/>
    <property type="match status" value="1"/>
</dbReference>
<dbReference type="PROSITE" id="PS01229">
    <property type="entry name" value="COF_2"/>
    <property type="match status" value="1"/>
</dbReference>
<dbReference type="InterPro" id="IPR006379">
    <property type="entry name" value="HAD-SF_hydro_IIB"/>
</dbReference>
<dbReference type="InterPro" id="IPR036412">
    <property type="entry name" value="HAD-like_sf"/>
</dbReference>
<name>A0A1Y1VM71_9FUNG</name>
<gene>
    <name evidence="2" type="ORF">BCR36DRAFT_342292</name>
</gene>
<dbReference type="Gene3D" id="3.40.50.1000">
    <property type="entry name" value="HAD superfamily/HAD-like"/>
    <property type="match status" value="1"/>
</dbReference>
<comment type="caution">
    <text evidence="2">The sequence shown here is derived from an EMBL/GenBank/DDBJ whole genome shotgun (WGS) entry which is preliminary data.</text>
</comment>
<evidence type="ECO:0000313" key="3">
    <source>
        <dbReference type="Proteomes" id="UP000193719"/>
    </source>
</evidence>
<protein>
    <submittedName>
        <fullName evidence="2">Uncharacterized protein</fullName>
    </submittedName>
</protein>
<reference evidence="2 3" key="2">
    <citation type="submission" date="2016-08" db="EMBL/GenBank/DDBJ databases">
        <title>Pervasive Adenine N6-methylation of Active Genes in Fungi.</title>
        <authorList>
            <consortium name="DOE Joint Genome Institute"/>
            <person name="Mondo S.J."/>
            <person name="Dannebaum R.O."/>
            <person name="Kuo R.C."/>
            <person name="Labutti K."/>
            <person name="Haridas S."/>
            <person name="Kuo A."/>
            <person name="Salamov A."/>
            <person name="Ahrendt S.R."/>
            <person name="Lipzen A."/>
            <person name="Sullivan W."/>
            <person name="Andreopoulos W.B."/>
            <person name="Clum A."/>
            <person name="Lindquist E."/>
            <person name="Daum C."/>
            <person name="Ramamoorthy G.K."/>
            <person name="Gryganskyi A."/>
            <person name="Culley D."/>
            <person name="Magnuson J.K."/>
            <person name="James T.Y."/>
            <person name="O'Malley M.A."/>
            <person name="Stajich J.E."/>
            <person name="Spatafora J.W."/>
            <person name="Visel A."/>
            <person name="Grigoriev I.V."/>
        </authorList>
    </citation>
    <scope>NUCLEOTIDE SEQUENCE [LARGE SCALE GENOMIC DNA]</scope>
    <source>
        <strain evidence="3">finn</strain>
    </source>
</reference>
<dbReference type="OrthoDB" id="27226at2759"/>
<dbReference type="STRING" id="1754191.A0A1Y1VM71"/>
<dbReference type="Gene3D" id="3.30.1240.10">
    <property type="match status" value="1"/>
</dbReference>